<dbReference type="GO" id="GO:0006813">
    <property type="term" value="P:potassium ion transport"/>
    <property type="evidence" value="ECO:0007669"/>
    <property type="project" value="InterPro"/>
</dbReference>
<comment type="similarity">
    <text evidence="2">Belongs to the AAE transporter (TC 2.A.81) family.</text>
</comment>
<dbReference type="Pfam" id="PF02080">
    <property type="entry name" value="TrkA_C"/>
    <property type="match status" value="1"/>
</dbReference>
<feature type="transmembrane region" description="Helical" evidence="8">
    <location>
        <begin position="150"/>
        <end position="168"/>
    </location>
</feature>
<feature type="transmembrane region" description="Helical" evidence="8">
    <location>
        <begin position="501"/>
        <end position="521"/>
    </location>
</feature>
<gene>
    <name evidence="10" type="ORF">SAMN04489737_1103</name>
</gene>
<dbReference type="OrthoDB" id="9155749at2"/>
<dbReference type="InterPro" id="IPR050144">
    <property type="entry name" value="AAE_transporter"/>
</dbReference>
<dbReference type="Pfam" id="PF06826">
    <property type="entry name" value="Asp-Al_Ex"/>
    <property type="match status" value="2"/>
</dbReference>
<proteinExistence type="inferred from homology"/>
<sequence length="522" mass="53704">MTALLLESPLLTIFVVVALGTIVGAIPFGPLRLGAAGALFVGLAIGNAVPDIADSMGMIQSLGLALFVYTVGLSAGQTFFADLVRQSKLMIASIGVLLVGAAVTVAGGILLGFDSDFSVGIFAGATTNTPALAAASAATGTEAPAVGYSLAYPMGVIFGIVFVALIVGRNWTGKNDTESLAGKHLSAVTANVEQKLEIRRVPGWQEERIRMSYLRRGDDQRVVSPGEVLLPGDRVVVVGLPDDVECAVGVIGSVVDEHLADDRSIVGFRSFVVSHKALAGRSIASLNLPAQFGAMITRVHRGDVELLASDDLRLELGDRIAVVYPRSEEKAIEKYFGNSQRKISEVDAIGMGLGLAVGLLVGMVAISLPGGTTFSLGAAAGPLLVGMVLGNLQRTGPLVWQLPLSANLTIRQLGLLLFLAAVGIASGPAFADTAFTAQGVKAGLLGAGIAILVVGMTAIAGRLLGLSAPRTAGAMAGILGQPAILAFASSKVHDERIESGYAAIFALGMIAKIIFVSLILLF</sequence>
<dbReference type="PANTHER" id="PTHR30445:SF3">
    <property type="entry name" value="TRANSPORT PROTEIN YIDE-RELATED"/>
    <property type="match status" value="1"/>
</dbReference>
<dbReference type="GeneID" id="65344838"/>
<dbReference type="Gene3D" id="3.30.70.1450">
    <property type="entry name" value="Regulator of K+ conductance, C-terminal domain"/>
    <property type="match status" value="1"/>
</dbReference>
<reference evidence="11" key="1">
    <citation type="submission" date="2016-10" db="EMBL/GenBank/DDBJ databases">
        <authorList>
            <person name="Varghese N."/>
            <person name="Submissions S."/>
        </authorList>
    </citation>
    <scope>NUCLEOTIDE SEQUENCE [LARGE SCALE GENOMIC DNA]</scope>
    <source>
        <strain evidence="11">DSM 10002</strain>
    </source>
</reference>
<evidence type="ECO:0000256" key="5">
    <source>
        <dbReference type="ARBA" id="ARBA00022692"/>
    </source>
</evidence>
<dbReference type="InterPro" id="IPR006037">
    <property type="entry name" value="RCK_C"/>
</dbReference>
<feature type="transmembrane region" description="Helical" evidence="8">
    <location>
        <begin position="443"/>
        <end position="464"/>
    </location>
</feature>
<comment type="subcellular location">
    <subcellularLocation>
        <location evidence="1">Cell membrane</location>
        <topology evidence="1">Multi-pass membrane protein</topology>
    </subcellularLocation>
</comment>
<keyword evidence="5 8" id="KW-0812">Transmembrane</keyword>
<evidence type="ECO:0000259" key="9">
    <source>
        <dbReference type="PROSITE" id="PS51202"/>
    </source>
</evidence>
<dbReference type="EMBL" id="LT629804">
    <property type="protein sequence ID" value="SDU80122.1"/>
    <property type="molecule type" value="Genomic_DNA"/>
</dbReference>
<feature type="transmembrane region" description="Helical" evidence="8">
    <location>
        <begin position="33"/>
        <end position="50"/>
    </location>
</feature>
<evidence type="ECO:0000256" key="6">
    <source>
        <dbReference type="ARBA" id="ARBA00022989"/>
    </source>
</evidence>
<keyword evidence="3" id="KW-0813">Transport</keyword>
<evidence type="ECO:0000256" key="3">
    <source>
        <dbReference type="ARBA" id="ARBA00022448"/>
    </source>
</evidence>
<evidence type="ECO:0000256" key="1">
    <source>
        <dbReference type="ARBA" id="ARBA00004651"/>
    </source>
</evidence>
<accession>A0A1H2LH09</accession>
<dbReference type="SUPFAM" id="SSF116726">
    <property type="entry name" value="TrkA C-terminal domain-like"/>
    <property type="match status" value="1"/>
</dbReference>
<keyword evidence="4" id="KW-1003">Cell membrane</keyword>
<name>A0A1H2LH09_9ACTO</name>
<keyword evidence="11" id="KW-1185">Reference proteome</keyword>
<protein>
    <submittedName>
        <fullName evidence="10">Putative transport protein</fullName>
    </submittedName>
</protein>
<dbReference type="STRING" id="131112.SAMN04489737_1103"/>
<feature type="transmembrane region" description="Helical" evidence="8">
    <location>
        <begin position="91"/>
        <end position="113"/>
    </location>
</feature>
<dbReference type="InterPro" id="IPR036721">
    <property type="entry name" value="RCK_C_sf"/>
</dbReference>
<dbReference type="PANTHER" id="PTHR30445">
    <property type="entry name" value="K(+)_H(+) ANTIPORTER SUBUNIT KHTT"/>
    <property type="match status" value="1"/>
</dbReference>
<keyword evidence="7 8" id="KW-0472">Membrane</keyword>
<evidence type="ECO:0000256" key="7">
    <source>
        <dbReference type="ARBA" id="ARBA00023136"/>
    </source>
</evidence>
<evidence type="ECO:0000313" key="10">
    <source>
        <dbReference type="EMBL" id="SDU80122.1"/>
    </source>
</evidence>
<feature type="transmembrane region" description="Helical" evidence="8">
    <location>
        <begin position="6"/>
        <end position="26"/>
    </location>
</feature>
<feature type="transmembrane region" description="Helical" evidence="8">
    <location>
        <begin position="374"/>
        <end position="392"/>
    </location>
</feature>
<feature type="transmembrane region" description="Helical" evidence="8">
    <location>
        <begin position="348"/>
        <end position="368"/>
    </location>
</feature>
<feature type="domain" description="RCK C-terminal" evidence="9">
    <location>
        <begin position="252"/>
        <end position="338"/>
    </location>
</feature>
<dbReference type="Proteomes" id="UP000214355">
    <property type="component" value="Chromosome I"/>
</dbReference>
<evidence type="ECO:0000256" key="8">
    <source>
        <dbReference type="SAM" id="Phobius"/>
    </source>
</evidence>
<organism evidence="10 11">
    <name type="scientific">Arcanobacterium phocae</name>
    <dbReference type="NCBI Taxonomy" id="131112"/>
    <lineage>
        <taxon>Bacteria</taxon>
        <taxon>Bacillati</taxon>
        <taxon>Actinomycetota</taxon>
        <taxon>Actinomycetes</taxon>
        <taxon>Actinomycetales</taxon>
        <taxon>Actinomycetaceae</taxon>
        <taxon>Arcanobacterium</taxon>
    </lineage>
</organism>
<evidence type="ECO:0000256" key="4">
    <source>
        <dbReference type="ARBA" id="ARBA00022475"/>
    </source>
</evidence>
<feature type="transmembrane region" description="Helical" evidence="8">
    <location>
        <begin position="413"/>
        <end position="431"/>
    </location>
</feature>
<dbReference type="NCBIfam" id="TIGR01625">
    <property type="entry name" value="YidE_YbjL_dupl"/>
    <property type="match status" value="2"/>
</dbReference>
<evidence type="ECO:0000313" key="11">
    <source>
        <dbReference type="Proteomes" id="UP000214355"/>
    </source>
</evidence>
<keyword evidence="6 8" id="KW-1133">Transmembrane helix</keyword>
<dbReference type="GO" id="GO:0008324">
    <property type="term" value="F:monoatomic cation transmembrane transporter activity"/>
    <property type="evidence" value="ECO:0007669"/>
    <property type="project" value="InterPro"/>
</dbReference>
<dbReference type="AlphaFoldDB" id="A0A1H2LH09"/>
<evidence type="ECO:0000256" key="2">
    <source>
        <dbReference type="ARBA" id="ARBA00009854"/>
    </source>
</evidence>
<dbReference type="InterPro" id="IPR006512">
    <property type="entry name" value="YidE_YbjL"/>
</dbReference>
<feature type="transmembrane region" description="Helical" evidence="8">
    <location>
        <begin position="62"/>
        <end position="84"/>
    </location>
</feature>
<dbReference type="RefSeq" id="WP_091280814.1">
    <property type="nucleotide sequence ID" value="NZ_LT629804.1"/>
</dbReference>
<dbReference type="PROSITE" id="PS51202">
    <property type="entry name" value="RCK_C"/>
    <property type="match status" value="1"/>
</dbReference>
<dbReference type="GO" id="GO:0005886">
    <property type="term" value="C:plasma membrane"/>
    <property type="evidence" value="ECO:0007669"/>
    <property type="project" value="UniProtKB-SubCell"/>
</dbReference>